<evidence type="ECO:0000313" key="18">
    <source>
        <dbReference type="EMBL" id="WFD03118.1"/>
    </source>
</evidence>
<evidence type="ECO:0000256" key="6">
    <source>
        <dbReference type="ARBA" id="ARBA00022763"/>
    </source>
</evidence>
<evidence type="ECO:0000256" key="14">
    <source>
        <dbReference type="SAM" id="Coils"/>
    </source>
</evidence>
<feature type="domain" description="AB hydrolase-1" evidence="16">
    <location>
        <begin position="89"/>
        <end position="198"/>
    </location>
</feature>
<dbReference type="GO" id="GO:0005524">
    <property type="term" value="F:ATP binding"/>
    <property type="evidence" value="ECO:0007669"/>
    <property type="project" value="UniProtKB-KW"/>
</dbReference>
<evidence type="ECO:0000256" key="9">
    <source>
        <dbReference type="ARBA" id="ARBA00023172"/>
    </source>
</evidence>
<dbReference type="SUPFAM" id="SSF52540">
    <property type="entry name" value="P-loop containing nucleoside triphosphate hydrolases"/>
    <property type="match status" value="1"/>
</dbReference>
<keyword evidence="10" id="KW-0234">DNA repair</keyword>
<dbReference type="GO" id="GO:0000724">
    <property type="term" value="P:double-strand break repair via homologous recombination"/>
    <property type="evidence" value="ECO:0007669"/>
    <property type="project" value="TreeGrafter"/>
</dbReference>
<feature type="coiled-coil region" evidence="14">
    <location>
        <begin position="602"/>
        <end position="844"/>
    </location>
</feature>
<keyword evidence="5" id="KW-0547">Nucleotide-binding</keyword>
<feature type="region of interest" description="Disordered" evidence="15">
    <location>
        <begin position="313"/>
        <end position="349"/>
    </location>
</feature>
<dbReference type="EMBL" id="CP119936">
    <property type="protein sequence ID" value="WFD03118.1"/>
    <property type="molecule type" value="Genomic_DNA"/>
</dbReference>
<dbReference type="SUPFAM" id="SSF53474">
    <property type="entry name" value="alpha/beta-Hydrolases"/>
    <property type="match status" value="1"/>
</dbReference>
<feature type="compositionally biased region" description="Basic and acidic residues" evidence="15">
    <location>
        <begin position="321"/>
        <end position="333"/>
    </location>
</feature>
<keyword evidence="19" id="KW-1185">Reference proteome</keyword>
<keyword evidence="18" id="KW-0378">Hydrolase</keyword>
<dbReference type="Proteomes" id="UP001214603">
    <property type="component" value="Chromosome 3"/>
</dbReference>
<evidence type="ECO:0000256" key="13">
    <source>
        <dbReference type="ARBA" id="ARBA00048461"/>
    </source>
</evidence>
<dbReference type="GO" id="GO:0003724">
    <property type="term" value="F:RNA helicase activity"/>
    <property type="evidence" value="ECO:0007669"/>
    <property type="project" value="UniProtKB-EC"/>
</dbReference>
<dbReference type="GO" id="GO:0003697">
    <property type="term" value="F:single-stranded DNA binding"/>
    <property type="evidence" value="ECO:0007669"/>
    <property type="project" value="TreeGrafter"/>
</dbReference>
<evidence type="ECO:0000256" key="11">
    <source>
        <dbReference type="ARBA" id="ARBA00023242"/>
    </source>
</evidence>
<dbReference type="InterPro" id="IPR000073">
    <property type="entry name" value="AB_hydrolase_1"/>
</dbReference>
<name>A0AAF0E4U4_9BASI</name>
<feature type="coiled-coil region" evidence="14">
    <location>
        <begin position="1062"/>
        <end position="1181"/>
    </location>
</feature>
<evidence type="ECO:0000256" key="1">
    <source>
        <dbReference type="ARBA" id="ARBA00004123"/>
    </source>
</evidence>
<dbReference type="GO" id="GO:0003684">
    <property type="term" value="F:damaged DNA binding"/>
    <property type="evidence" value="ECO:0007669"/>
    <property type="project" value="TreeGrafter"/>
</dbReference>
<evidence type="ECO:0000256" key="15">
    <source>
        <dbReference type="SAM" id="MobiDB-lite"/>
    </source>
</evidence>
<evidence type="ECO:0000256" key="3">
    <source>
        <dbReference type="ARBA" id="ARBA00006793"/>
    </source>
</evidence>
<proteinExistence type="inferred from homology"/>
<dbReference type="InterPro" id="IPR003395">
    <property type="entry name" value="RecF/RecN/SMC_N"/>
</dbReference>
<evidence type="ECO:0000256" key="10">
    <source>
        <dbReference type="ARBA" id="ARBA00023204"/>
    </source>
</evidence>
<dbReference type="GO" id="GO:0016787">
    <property type="term" value="F:hydrolase activity"/>
    <property type="evidence" value="ECO:0007669"/>
    <property type="project" value="UniProtKB-KW"/>
</dbReference>
<keyword evidence="9" id="KW-0233">DNA recombination</keyword>
<evidence type="ECO:0000256" key="8">
    <source>
        <dbReference type="ARBA" id="ARBA00023054"/>
    </source>
</evidence>
<accession>A0AAF0E4U4</accession>
<gene>
    <name evidence="18" type="primary">smc6</name>
    <name evidence="18" type="ORF">MOBT1_001807</name>
</gene>
<reference evidence="18" key="1">
    <citation type="submission" date="2023-03" db="EMBL/GenBank/DDBJ databases">
        <title>Mating type loci evolution in Malassezia.</title>
        <authorList>
            <person name="Coelho M.A."/>
        </authorList>
    </citation>
    <scope>NUCLEOTIDE SEQUENCE</scope>
    <source>
        <strain evidence="18">CBS 7876</strain>
    </source>
</reference>
<comment type="similarity">
    <text evidence="3">Belongs to the SMC family. SMC6 subfamily.</text>
</comment>
<feature type="domain" description="RecF/RecN/SMC N-terminal" evidence="17">
    <location>
        <begin position="435"/>
        <end position="1416"/>
    </location>
</feature>
<keyword evidence="4" id="KW-0158">Chromosome</keyword>
<comment type="catalytic activity">
    <reaction evidence="13">
        <text>a monoacylglycerol + H2O = glycerol + a fatty acid + H(+)</text>
        <dbReference type="Rhea" id="RHEA:15245"/>
        <dbReference type="ChEBI" id="CHEBI:15377"/>
        <dbReference type="ChEBI" id="CHEBI:15378"/>
        <dbReference type="ChEBI" id="CHEBI:17408"/>
        <dbReference type="ChEBI" id="CHEBI:17754"/>
        <dbReference type="ChEBI" id="CHEBI:28868"/>
    </reaction>
</comment>
<comment type="subcellular location">
    <subcellularLocation>
        <location evidence="2">Chromosome</location>
    </subcellularLocation>
    <subcellularLocation>
        <location evidence="1">Nucleus</location>
    </subcellularLocation>
</comment>
<keyword evidence="6" id="KW-0227">DNA damage</keyword>
<feature type="region of interest" description="Disordered" evidence="15">
    <location>
        <begin position="369"/>
        <end position="424"/>
    </location>
</feature>
<keyword evidence="8 14" id="KW-0175">Coiled coil</keyword>
<dbReference type="InterPro" id="IPR029058">
    <property type="entry name" value="AB_hydrolase_fold"/>
</dbReference>
<evidence type="ECO:0000256" key="5">
    <source>
        <dbReference type="ARBA" id="ARBA00022741"/>
    </source>
</evidence>
<dbReference type="Pfam" id="PF02463">
    <property type="entry name" value="SMC_N"/>
    <property type="match status" value="1"/>
</dbReference>
<dbReference type="GO" id="GO:0005634">
    <property type="term" value="C:nucleus"/>
    <property type="evidence" value="ECO:0007669"/>
    <property type="project" value="UniProtKB-SubCell"/>
</dbReference>
<sequence>MTQWGFVSRIALGTVAVGLASAAGLLFVYQRALIYPSSFPEGSRTIVDTPDKYDIPFQEYRLNTPDREKLHVYVMMQGGEDADLAKQRPTVLMLHANAGNMGHRLPLAVVFYRRLGCNVVMLSYRGYGLSSGEPSEAGLRIDAQTMLDWMRAHPTLSKTKILLYGQSIGGAVAIDLAARNPRSVHGTILENTFLSIPELIPTLLPLLGPFTFLCRELWPSGQSISKIPATMPMLFLSGDDDELVPQVQMHTLYDRCPSKRKEFHSFKNAMHNDTCLQPKYFDIIAAFLLNYIVDPDEEHDPEKEQTEKLAFTKDADEEWDDERKATRVVEKPMAKRRSGAAQADREAQEEAQEDLALFVCETLIQSKRARIETPSDDEEAHEARAPTPRVERAPSEQGASDAAPGAQEEEADAPEPMPRQANTDDMLTTESMGIIERVDMINFMCHRNLSIDLGPRINFIIGHNGSGKSAILTAITIALGGKASTTSRGSSIKDFVREGASAAEVRVHIRNRGRDAFRPDAYGELITIERRINADGNGAWKIRGAHGKTVSTKREELDAICDHANIQVDNPMNILTQDAARQFLGSAQPEDKYSFFLRGTQLTQLAQEYELIQTNIQRMKRAMVTTEEILPDLERDAREANAKWQLVEQARAEQEKLNSLKDELVWSQVIAKEQELASVAEALVRARAKHEALQRRCDDDKARADVLDERITALEQRSRECNAREQTLHEQRATEVAAMKEARAALATIKAQEREVSQQADRVQHTIRHFQEQIDAEARKLAQDHRAVRDEQEARRDALNQERLDNEMEQVAQTQRIDELRAQEDALQDERGTLTAERNTLEEKMAHLEHFVRRCEDAAANRVTAFGGRSMPLVLADIARETRWRQRPVGPLGMHMRLRDARWAPVIEAVLNDALNAFCVTNHADRTLLSRILQQHQVRVQIFTAAPDLFDYAHGEPSAEILTVLRALEIDDPHITRALITSADIEKSALVRERAQGDRLLRAAPANVLRCFSLDLFRITGGPTGSSTQTLNKAPGAPRFATDTRAQVAEAQHTLRELRGSLVRVNDALRAHAERAAAAQAERVRAERALAQLRQDHRALRQRVARVEDEMREDEPANVAALEEARHDAEEEMARIVEQFKALENRKEAQEQALAPPTARAERLREQVEILESERGAIQDELQTVFSERVRLRKNEEYWVGQIAAQATQITSTERSEAALAEQIDEWTAQATDYCPRVETRRTPEWLERQINTIEAQLAEADRHSGLQLEAVVRELRAKNKAFQEAKQYLDSTRATIATLDRAIQLRLEKWHYFRRHVAIRARTNFALHLQNRGFAGSLHFDHNAQTLKLRVQTGDAARGHDKDPKALSGGEKSFATICLLLSLWEAIGCPIRCLDEFDVFMDAVNRKVSMKMIVRAPLLTQIDAAKASRGVQYVLITPQNMTSAALGPEVQVHRMRDPERAT</sequence>
<evidence type="ECO:0000313" key="19">
    <source>
        <dbReference type="Proteomes" id="UP001214603"/>
    </source>
</evidence>
<organism evidence="18 19">
    <name type="scientific">Malassezia obtusa</name>
    <dbReference type="NCBI Taxonomy" id="76774"/>
    <lineage>
        <taxon>Eukaryota</taxon>
        <taxon>Fungi</taxon>
        <taxon>Dikarya</taxon>
        <taxon>Basidiomycota</taxon>
        <taxon>Ustilaginomycotina</taxon>
        <taxon>Malasseziomycetes</taxon>
        <taxon>Malasseziales</taxon>
        <taxon>Malasseziaceae</taxon>
        <taxon>Malassezia</taxon>
    </lineage>
</organism>
<dbReference type="Pfam" id="PF00561">
    <property type="entry name" value="Abhydrolase_1"/>
    <property type="match status" value="1"/>
</dbReference>
<evidence type="ECO:0000256" key="4">
    <source>
        <dbReference type="ARBA" id="ARBA00022454"/>
    </source>
</evidence>
<feature type="compositionally biased region" description="Basic and acidic residues" evidence="15">
    <location>
        <begin position="381"/>
        <end position="394"/>
    </location>
</feature>
<dbReference type="EC" id="3.6.4.13" evidence="18"/>
<keyword evidence="11" id="KW-0539">Nucleus</keyword>
<evidence type="ECO:0000259" key="17">
    <source>
        <dbReference type="Pfam" id="PF02463"/>
    </source>
</evidence>
<keyword evidence="18" id="KW-0347">Helicase</keyword>
<comment type="catalytic activity">
    <reaction evidence="12">
        <text>a diacylglycerol + H2O = a monoacylglycerol + a fatty acid + H(+)</text>
        <dbReference type="Rhea" id="RHEA:32731"/>
        <dbReference type="ChEBI" id="CHEBI:15377"/>
        <dbReference type="ChEBI" id="CHEBI:15378"/>
        <dbReference type="ChEBI" id="CHEBI:17408"/>
        <dbReference type="ChEBI" id="CHEBI:18035"/>
        <dbReference type="ChEBI" id="CHEBI:28868"/>
    </reaction>
</comment>
<evidence type="ECO:0000256" key="12">
    <source>
        <dbReference type="ARBA" id="ARBA00047591"/>
    </source>
</evidence>
<evidence type="ECO:0000256" key="7">
    <source>
        <dbReference type="ARBA" id="ARBA00022840"/>
    </source>
</evidence>
<dbReference type="Gene3D" id="3.40.50.300">
    <property type="entry name" value="P-loop containing nucleotide triphosphate hydrolases"/>
    <property type="match status" value="2"/>
</dbReference>
<dbReference type="PANTHER" id="PTHR19306:SF6">
    <property type="entry name" value="STRUCTURAL MAINTENANCE OF CHROMOSOMES PROTEIN 6"/>
    <property type="match status" value="1"/>
</dbReference>
<dbReference type="InterPro" id="IPR027417">
    <property type="entry name" value="P-loop_NTPase"/>
</dbReference>
<keyword evidence="7" id="KW-0067">ATP-binding</keyword>
<protein>
    <submittedName>
        <fullName evidence="18">RNA helicase</fullName>
        <ecNumber evidence="18">3.6.4.13</ecNumber>
    </submittedName>
</protein>
<evidence type="ECO:0000256" key="2">
    <source>
        <dbReference type="ARBA" id="ARBA00004286"/>
    </source>
</evidence>
<dbReference type="PANTHER" id="PTHR19306">
    <property type="entry name" value="STRUCTURAL MAINTENANCE OF CHROMOSOMES 5,6 SMC5, SMC6"/>
    <property type="match status" value="1"/>
</dbReference>
<dbReference type="GO" id="GO:0030915">
    <property type="term" value="C:Smc5-Smc6 complex"/>
    <property type="evidence" value="ECO:0007669"/>
    <property type="project" value="TreeGrafter"/>
</dbReference>
<dbReference type="Gene3D" id="3.40.50.1820">
    <property type="entry name" value="alpha/beta hydrolase"/>
    <property type="match status" value="1"/>
</dbReference>
<dbReference type="GO" id="GO:0035861">
    <property type="term" value="C:site of double-strand break"/>
    <property type="evidence" value="ECO:0007669"/>
    <property type="project" value="TreeGrafter"/>
</dbReference>
<evidence type="ECO:0000259" key="16">
    <source>
        <dbReference type="Pfam" id="PF00561"/>
    </source>
</evidence>